<evidence type="ECO:0000313" key="2">
    <source>
        <dbReference type="Proteomes" id="UP000218606"/>
    </source>
</evidence>
<accession>A0AAN1GSN0</accession>
<protein>
    <submittedName>
        <fullName evidence="1">Uncharacterized protein</fullName>
    </submittedName>
</protein>
<organism evidence="1 2">
    <name type="scientific">Phaeobacter piscinae</name>
    <dbReference type="NCBI Taxonomy" id="1580596"/>
    <lineage>
        <taxon>Bacteria</taxon>
        <taxon>Pseudomonadati</taxon>
        <taxon>Pseudomonadota</taxon>
        <taxon>Alphaproteobacteria</taxon>
        <taxon>Rhodobacterales</taxon>
        <taxon>Roseobacteraceae</taxon>
        <taxon>Phaeobacter</taxon>
    </lineage>
</organism>
<dbReference type="Proteomes" id="UP000218606">
    <property type="component" value="Chromosome"/>
</dbReference>
<dbReference type="EMBL" id="CP010767">
    <property type="protein sequence ID" value="ATG44229.1"/>
    <property type="molecule type" value="Genomic_DNA"/>
</dbReference>
<proteinExistence type="predicted"/>
<dbReference type="RefSeq" id="WP_123618689.1">
    <property type="nucleotide sequence ID" value="NZ_CP010656.1"/>
</dbReference>
<name>A0AAN1GSN0_9RHOB</name>
<dbReference type="AlphaFoldDB" id="A0AAN1GSN0"/>
<reference evidence="1 2" key="1">
    <citation type="journal article" date="2017" name="Front. Microbiol.">
        <title>Phaeobacter piscinae sp. nov., a species of the Roseobacter group and potential aquaculture probiont.</title>
        <authorList>
            <person name="Sonnenschein E.C."/>
            <person name="Phippen C.B.W."/>
            <person name="Nielsen K.F."/>
            <person name="Mateiu R.V."/>
            <person name="Melchiorsen J."/>
            <person name="Gram L."/>
            <person name="Overmann J."/>
            <person name="Freese H.M."/>
        </authorList>
    </citation>
    <scope>NUCLEOTIDE SEQUENCE [LARGE SCALE GENOMIC DNA]</scope>
    <source>
        <strain evidence="1 2">P13</strain>
    </source>
</reference>
<sequence>MTKSTSADSDNQFTARMQTNRALPLAFLAVMISLVVAAFCTSKTLQWSSCDDPSVKACLTSTIEEPSLPPKIIHQYSDDTASHAFIGIAKAHFPDDGQI</sequence>
<gene>
    <name evidence="1" type="ORF">PhaeoP13_02308</name>
</gene>
<evidence type="ECO:0000313" key="1">
    <source>
        <dbReference type="EMBL" id="ATG44229.1"/>
    </source>
</evidence>